<evidence type="ECO:0000259" key="7">
    <source>
        <dbReference type="PROSITE" id="PS50112"/>
    </source>
</evidence>
<dbReference type="PROSITE" id="PS50112">
    <property type="entry name" value="PAS"/>
    <property type="match status" value="1"/>
</dbReference>
<dbReference type="Gene3D" id="3.30.450.20">
    <property type="entry name" value="PAS domain"/>
    <property type="match status" value="2"/>
</dbReference>
<keyword evidence="10" id="KW-1185">Reference proteome</keyword>
<evidence type="ECO:0000259" key="8">
    <source>
        <dbReference type="PROSITE" id="PS50888"/>
    </source>
</evidence>
<dbReference type="InterPro" id="IPR035965">
    <property type="entry name" value="PAS-like_dom_sf"/>
</dbReference>
<evidence type="ECO:0000313" key="9">
    <source>
        <dbReference type="EMBL" id="CAI5452033.1"/>
    </source>
</evidence>
<dbReference type="PROSITE" id="PS50888">
    <property type="entry name" value="BHLH"/>
    <property type="match status" value="1"/>
</dbReference>
<keyword evidence="3" id="KW-0238">DNA-binding</keyword>
<evidence type="ECO:0000256" key="1">
    <source>
        <dbReference type="ARBA" id="ARBA00004123"/>
    </source>
</evidence>
<keyword evidence="5" id="KW-0539">Nucleus</keyword>
<dbReference type="GO" id="GO:0000981">
    <property type="term" value="F:DNA-binding transcription factor activity, RNA polymerase II-specific"/>
    <property type="evidence" value="ECO:0007669"/>
    <property type="project" value="TreeGrafter"/>
</dbReference>
<dbReference type="GO" id="GO:0005634">
    <property type="term" value="C:nucleus"/>
    <property type="evidence" value="ECO:0007669"/>
    <property type="project" value="UniProtKB-SubCell"/>
</dbReference>
<proteinExistence type="predicted"/>
<organism evidence="9 10">
    <name type="scientific">Caenorhabditis angaria</name>
    <dbReference type="NCBI Taxonomy" id="860376"/>
    <lineage>
        <taxon>Eukaryota</taxon>
        <taxon>Metazoa</taxon>
        <taxon>Ecdysozoa</taxon>
        <taxon>Nematoda</taxon>
        <taxon>Chromadorea</taxon>
        <taxon>Rhabditida</taxon>
        <taxon>Rhabditina</taxon>
        <taxon>Rhabditomorpha</taxon>
        <taxon>Rhabditoidea</taxon>
        <taxon>Rhabditidae</taxon>
        <taxon>Peloderinae</taxon>
        <taxon>Caenorhabditis</taxon>
    </lineage>
</organism>
<evidence type="ECO:0000313" key="10">
    <source>
        <dbReference type="Proteomes" id="UP001152747"/>
    </source>
</evidence>
<dbReference type="EMBL" id="CANHGI010000005">
    <property type="protein sequence ID" value="CAI5452033.1"/>
    <property type="molecule type" value="Genomic_DNA"/>
</dbReference>
<dbReference type="InterPro" id="IPR011598">
    <property type="entry name" value="bHLH_dom"/>
</dbReference>
<feature type="domain" description="BHLH" evidence="8">
    <location>
        <begin position="54"/>
        <end position="107"/>
    </location>
</feature>
<dbReference type="FunFam" id="3.30.450.20:FF:000081">
    <property type="entry name" value="Dysfusion, isoform B"/>
    <property type="match status" value="1"/>
</dbReference>
<dbReference type="PANTHER" id="PTHR23043">
    <property type="entry name" value="HYPOXIA-INDUCIBLE FACTOR 1 ALPHA"/>
    <property type="match status" value="1"/>
</dbReference>
<dbReference type="GO" id="GO:0010557">
    <property type="term" value="P:positive regulation of macromolecule biosynthetic process"/>
    <property type="evidence" value="ECO:0007669"/>
    <property type="project" value="UniProtKB-ARBA"/>
</dbReference>
<dbReference type="GO" id="GO:0000977">
    <property type="term" value="F:RNA polymerase II transcription regulatory region sequence-specific DNA binding"/>
    <property type="evidence" value="ECO:0007669"/>
    <property type="project" value="TreeGrafter"/>
</dbReference>
<evidence type="ECO:0000256" key="6">
    <source>
        <dbReference type="SAM" id="MobiDB-lite"/>
    </source>
</evidence>
<feature type="compositionally biased region" description="Polar residues" evidence="6">
    <location>
        <begin position="38"/>
        <end position="62"/>
    </location>
</feature>
<dbReference type="OrthoDB" id="9978016at2759"/>
<name>A0A9P1N5P1_9PELO</name>
<keyword evidence="4" id="KW-0804">Transcription</keyword>
<accession>A0A9P1N5P1</accession>
<evidence type="ECO:0000256" key="3">
    <source>
        <dbReference type="ARBA" id="ARBA00023125"/>
    </source>
</evidence>
<keyword evidence="2" id="KW-0805">Transcription regulation</keyword>
<sequence length="624" mass="71419">MGIRKIILLNDTQQPQQGVAQDAAPGTSSAPSTTTLSHFSTASNATNTISNGASQQRSTRGASKQRRDQINVEIQKLRDLLPLSEQIKDRLFQLQVMSLGCIFIRKHRYQQTIHQPLHQLTPIPRGIDICKALRGFMIMVTRGGKILHVSDNASEYLGHSVEEIMCQGDSIYDLVDIRDHGAIQVELSSGPPTAANFPEERVFICRLNLARTAKRQLQYHKFVLLQGRYIQPAEYYQSIATQTSQADADQPVFSAFCQPLINPENAESMANGNTNVFSTQHFLDMKFKEVDSMASYHFGISKEKLKGKSWYEMIHPNHIPEIAYKHRLLCQEKEGSVLALIRVQNQDKEWIWLHTVFSIRPSNEVSADGKRIRHIIHCFHQKLSGLEAATLQANSWIYSMRHTYPTVFSCQDSTDERPLTPPSPVEQKPFMVDYSQIKVEIPIPPRVSIQPPFITPESSSPESSASSMFLNSFQPSHVEILEDILPVNDVLPELKDEVDEILRQVEQEEDLRPPRNVNLQHRHSMPGAFDPHTAELYKYLGPALFDTSASNSSREYFFQNHNFHQNYHQHNQNQTFLHNNNNNINMHPPMSCPPTDSNQTHFMFQNHPQYNMDYHYNRKRSWAV</sequence>
<feature type="domain" description="PAS" evidence="7">
    <location>
        <begin position="137"/>
        <end position="184"/>
    </location>
</feature>
<feature type="compositionally biased region" description="Low complexity" evidence="6">
    <location>
        <begin position="23"/>
        <end position="37"/>
    </location>
</feature>
<dbReference type="InterPro" id="IPR000014">
    <property type="entry name" value="PAS"/>
</dbReference>
<dbReference type="AlphaFoldDB" id="A0A9P1N5P1"/>
<dbReference type="InterPro" id="IPR056192">
    <property type="entry name" value="bHLH_NPAS4"/>
</dbReference>
<comment type="subcellular location">
    <subcellularLocation>
        <location evidence="1">Nucleus</location>
    </subcellularLocation>
</comment>
<gene>
    <name evidence="9" type="ORF">CAMP_LOCUS14670</name>
</gene>
<dbReference type="SMART" id="SM00091">
    <property type="entry name" value="PAS"/>
    <property type="match status" value="2"/>
</dbReference>
<protein>
    <submittedName>
        <fullName evidence="9">Uncharacterized protein</fullName>
    </submittedName>
</protein>
<dbReference type="CDD" id="cd00130">
    <property type="entry name" value="PAS"/>
    <property type="match status" value="2"/>
</dbReference>
<dbReference type="Proteomes" id="UP001152747">
    <property type="component" value="Unassembled WGS sequence"/>
</dbReference>
<dbReference type="SUPFAM" id="SSF55785">
    <property type="entry name" value="PYP-like sensor domain (PAS domain)"/>
    <property type="match status" value="2"/>
</dbReference>
<dbReference type="CDD" id="cd19697">
    <property type="entry name" value="bHLH-PAS_NPAS4_PASD10"/>
    <property type="match status" value="1"/>
</dbReference>
<reference evidence="9" key="1">
    <citation type="submission" date="2022-11" db="EMBL/GenBank/DDBJ databases">
        <authorList>
            <person name="Kikuchi T."/>
        </authorList>
    </citation>
    <scope>NUCLEOTIDE SEQUENCE</scope>
    <source>
        <strain evidence="9">PS1010</strain>
    </source>
</reference>
<dbReference type="Pfam" id="PF14598">
    <property type="entry name" value="PAS_11"/>
    <property type="match status" value="1"/>
</dbReference>
<evidence type="ECO:0000256" key="4">
    <source>
        <dbReference type="ARBA" id="ARBA00023163"/>
    </source>
</evidence>
<dbReference type="PANTHER" id="PTHR23043:SF39">
    <property type="entry name" value="DYSFUSION, ISOFORM D"/>
    <property type="match status" value="1"/>
</dbReference>
<feature type="region of interest" description="Disordered" evidence="6">
    <location>
        <begin position="14"/>
        <end position="67"/>
    </location>
</feature>
<dbReference type="Pfam" id="PF23183">
    <property type="entry name" value="bHLH_NPAS4"/>
    <property type="match status" value="1"/>
</dbReference>
<comment type="caution">
    <text evidence="9">The sequence shown here is derived from an EMBL/GenBank/DDBJ whole genome shotgun (WGS) entry which is preliminary data.</text>
</comment>
<dbReference type="GO" id="GO:0046983">
    <property type="term" value="F:protein dimerization activity"/>
    <property type="evidence" value="ECO:0007669"/>
    <property type="project" value="InterPro"/>
</dbReference>
<evidence type="ECO:0000256" key="2">
    <source>
        <dbReference type="ARBA" id="ARBA00023015"/>
    </source>
</evidence>
<evidence type="ECO:0000256" key="5">
    <source>
        <dbReference type="ARBA" id="ARBA00023242"/>
    </source>
</evidence>